<comment type="subcellular location">
    <subcellularLocation>
        <location evidence="1">Nucleus</location>
    </subcellularLocation>
</comment>
<evidence type="ECO:0000313" key="6">
    <source>
        <dbReference type="EMBL" id="CAG8953887.1"/>
    </source>
</evidence>
<feature type="compositionally biased region" description="Low complexity" evidence="4">
    <location>
        <begin position="881"/>
        <end position="901"/>
    </location>
</feature>
<dbReference type="GO" id="GO:0000077">
    <property type="term" value="P:DNA damage checkpoint signaling"/>
    <property type="evidence" value="ECO:0007669"/>
    <property type="project" value="TreeGrafter"/>
</dbReference>
<dbReference type="PANTHER" id="PTHR15321:SF3">
    <property type="entry name" value="TP53-BINDING PROTEIN 1"/>
    <property type="match status" value="1"/>
</dbReference>
<dbReference type="Proteomes" id="UP000696280">
    <property type="component" value="Unassembled WGS sequence"/>
</dbReference>
<dbReference type="PROSITE" id="PS50172">
    <property type="entry name" value="BRCT"/>
    <property type="match status" value="1"/>
</dbReference>
<dbReference type="AlphaFoldDB" id="A0A9N9PTV1"/>
<keyword evidence="2" id="KW-0227">DNA damage</keyword>
<evidence type="ECO:0000256" key="4">
    <source>
        <dbReference type="SAM" id="MobiDB-lite"/>
    </source>
</evidence>
<dbReference type="Pfam" id="PF00533">
    <property type="entry name" value="BRCT"/>
    <property type="match status" value="1"/>
</dbReference>
<feature type="region of interest" description="Disordered" evidence="4">
    <location>
        <begin position="425"/>
        <end position="454"/>
    </location>
</feature>
<sequence>MPHRTLGAAVEAAMTGRGANAEDFDTQECDMWQDEVLEASSSPIKQSSPLPQRTPSPAHTTPEQSAVAIGAFRKPALPLSAAIDRYPKLAPYEDHQARQRSLNANVDADSAKETSNPSAACENDVRSSPPLRDQIFHFKRDAQGQFQLPARIQQPFHGSPSRIGRMDRDGMINSTQKSSLTQEHSASVFERYATAEQFRSSANVYEDARDSPSNHTPHTYDENDTGHIMLDLAHESEKDGDEPESQDASYAAPIPFSSQPLALPQTPAPPTNPFKNKGSVLREQVMFEATQPSSIGRYMASPTSSRPSPNAFNETPLHFPAIDSPLVQRQQMIEDTPNQPSSLFAQTVNESPLPTIGRSMDVSKFSNQKPEPRRYNSMKASQEKREPQCYELSSDDSDIEAEKPNRSRALHKHAVEQLSKVTISLHRKPKLAEPPSSSYTSAIEVPSTGRRRRSLQEDYVAQCDGFDARDTQQKDDYIADSQAPSSPPRHSSAPLMERTEFDEVVPDEAIAATQSAATTQASYNETDRHVLPLGGDATLEQSSKEESTSSLPSTQAPAAAVPGANLDDKLASAVVPVTAQPAAKTSSEEPLAMSDSTSSLPPTQAAREAVPEVSSENQLPPNFPTTTPVHEGHHDNSSLPSTQALPVSLHPNNELDLPLRELCANPTMESTSPKAQLSSGSEQLAIPETSPLPELNLRPIGDIGVSFVADREEDMSTPPGFSQDAAFEAVLKMNASSPKKVVPARQRSQPNSVTSSQPQAFATAIVAEVRTEAIQAAENVSLDRSASTDNVPATGRVENAEISNPPQQDVVMDDEPLFVPDNAPQDVADEAGIDDNPVLEDAEIDDADTVHLDSSMVDENIKEPPVQVKKRATRRSLAKVATPTPSALSTTSSELSSISSSAFQTPQSTPIVKGPASSTRTSVTRSSSVKPGPVADPPKATEPRRNSKRKAIGLEETSEPTRSSKRRSLACVSRSSSVDPLSLPSAFTGGKASSGLFSKMVFAVSYDPKNEKEKEKVKKCIEEQGGRLLEPGFMSLFTTQQEESGFETKLNKKNRGLKFAAVIADDFSRKPKYLEALALGLPCLSGQWILACIAKEQIMEWSPYLLCAGKVEYLNDAHVSRKISSYPAELADLASTLEGRTKVFYGKSILTITSRAESEAQRGKTIEFLLQASGPARYMQVSSIAEARKHLEDNEAEGRAWDFIFCYGNTQVTEKALFTSAGGKKKKRGSSAPASVLPLSKVRMLVDKEVFQSVITGRWIGD</sequence>
<dbReference type="SMART" id="SM00292">
    <property type="entry name" value="BRCT"/>
    <property type="match status" value="1"/>
</dbReference>
<evidence type="ECO:0000256" key="1">
    <source>
        <dbReference type="ARBA" id="ARBA00004123"/>
    </source>
</evidence>
<feature type="region of interest" description="Disordered" evidence="4">
    <location>
        <begin position="853"/>
        <end position="971"/>
    </location>
</feature>
<dbReference type="InterPro" id="IPR047249">
    <property type="entry name" value="BRCT_p53bp1-like_rpt1"/>
</dbReference>
<evidence type="ECO:0000313" key="7">
    <source>
        <dbReference type="Proteomes" id="UP000696280"/>
    </source>
</evidence>
<feature type="compositionally biased region" description="Polar residues" evidence="4">
    <location>
        <begin position="614"/>
        <end position="628"/>
    </location>
</feature>
<keyword evidence="3" id="KW-0539">Nucleus</keyword>
<keyword evidence="7" id="KW-1185">Reference proteome</keyword>
<gene>
    <name evidence="6" type="ORF">HYFRA_00010848</name>
</gene>
<dbReference type="GO" id="GO:0045944">
    <property type="term" value="P:positive regulation of transcription by RNA polymerase II"/>
    <property type="evidence" value="ECO:0007669"/>
    <property type="project" value="TreeGrafter"/>
</dbReference>
<organism evidence="6 7">
    <name type="scientific">Hymenoscyphus fraxineus</name>
    <dbReference type="NCBI Taxonomy" id="746836"/>
    <lineage>
        <taxon>Eukaryota</taxon>
        <taxon>Fungi</taxon>
        <taxon>Dikarya</taxon>
        <taxon>Ascomycota</taxon>
        <taxon>Pezizomycotina</taxon>
        <taxon>Leotiomycetes</taxon>
        <taxon>Helotiales</taxon>
        <taxon>Helotiaceae</taxon>
        <taxon>Hymenoscyphus</taxon>
    </lineage>
</organism>
<name>A0A9N9PTV1_9HELO</name>
<feature type="region of interest" description="Disordered" evidence="4">
    <location>
        <begin position="352"/>
        <end position="410"/>
    </location>
</feature>
<feature type="region of interest" description="Disordered" evidence="4">
    <location>
        <begin position="235"/>
        <end position="272"/>
    </location>
</feature>
<evidence type="ECO:0000256" key="2">
    <source>
        <dbReference type="ARBA" id="ARBA00022763"/>
    </source>
</evidence>
<dbReference type="InterPro" id="IPR047252">
    <property type="entry name" value="TP53BP1-like"/>
</dbReference>
<feature type="region of interest" description="Disordered" evidence="4">
    <location>
        <begin position="1"/>
        <end position="65"/>
    </location>
</feature>
<dbReference type="Gene3D" id="3.40.50.10190">
    <property type="entry name" value="BRCT domain"/>
    <property type="match status" value="1"/>
</dbReference>
<evidence type="ECO:0000259" key="5">
    <source>
        <dbReference type="PROSITE" id="PS50172"/>
    </source>
</evidence>
<dbReference type="PANTHER" id="PTHR15321">
    <property type="entry name" value="TUMOR SUPPRESSOR P53-BINDING PROTEIN 1"/>
    <property type="match status" value="1"/>
</dbReference>
<dbReference type="InterPro" id="IPR036420">
    <property type="entry name" value="BRCT_dom_sf"/>
</dbReference>
<feature type="compositionally biased region" description="Acidic residues" evidence="4">
    <location>
        <begin position="22"/>
        <end position="37"/>
    </location>
</feature>
<feature type="region of interest" description="Disordered" evidence="4">
    <location>
        <begin position="581"/>
        <end position="651"/>
    </location>
</feature>
<dbReference type="GO" id="GO:0042393">
    <property type="term" value="F:histone binding"/>
    <property type="evidence" value="ECO:0007669"/>
    <property type="project" value="TreeGrafter"/>
</dbReference>
<dbReference type="InterPro" id="IPR001357">
    <property type="entry name" value="BRCT_dom"/>
</dbReference>
<dbReference type="EMBL" id="CAJVRL010000054">
    <property type="protein sequence ID" value="CAG8953887.1"/>
    <property type="molecule type" value="Genomic_DNA"/>
</dbReference>
<feature type="compositionally biased region" description="Low complexity" evidence="4">
    <location>
        <begin position="917"/>
        <end position="929"/>
    </location>
</feature>
<feature type="region of interest" description="Disordered" evidence="4">
    <location>
        <begin position="539"/>
        <end position="560"/>
    </location>
</feature>
<feature type="compositionally biased region" description="Basic residues" evidence="4">
    <location>
        <begin position="868"/>
        <end position="877"/>
    </location>
</feature>
<dbReference type="GO" id="GO:0005634">
    <property type="term" value="C:nucleus"/>
    <property type="evidence" value="ECO:0007669"/>
    <property type="project" value="UniProtKB-SubCell"/>
</dbReference>
<dbReference type="OrthoDB" id="129353at2759"/>
<evidence type="ECO:0000256" key="3">
    <source>
        <dbReference type="ARBA" id="ARBA00023242"/>
    </source>
</evidence>
<dbReference type="SUPFAM" id="SSF52113">
    <property type="entry name" value="BRCT domain"/>
    <property type="match status" value="1"/>
</dbReference>
<accession>A0A9N9PTV1</accession>
<proteinExistence type="predicted"/>
<protein>
    <recommendedName>
        <fullName evidence="5">BRCT domain-containing protein</fullName>
    </recommendedName>
</protein>
<comment type="caution">
    <text evidence="6">The sequence shown here is derived from an EMBL/GenBank/DDBJ whole genome shotgun (WGS) entry which is preliminary data.</text>
</comment>
<feature type="compositionally biased region" description="Polar residues" evidence="4">
    <location>
        <begin position="39"/>
        <end position="64"/>
    </location>
</feature>
<reference evidence="6" key="1">
    <citation type="submission" date="2021-07" db="EMBL/GenBank/DDBJ databases">
        <authorList>
            <person name="Durling M."/>
        </authorList>
    </citation>
    <scope>NUCLEOTIDE SEQUENCE</scope>
</reference>
<feature type="domain" description="BRCT" evidence="5">
    <location>
        <begin position="992"/>
        <end position="1106"/>
    </location>
</feature>
<dbReference type="CDD" id="cd17745">
    <property type="entry name" value="BRCT_p53bp1_rpt1"/>
    <property type="match status" value="1"/>
</dbReference>
<feature type="region of interest" description="Disordered" evidence="4">
    <location>
        <begin position="105"/>
        <end position="129"/>
    </location>
</feature>